<protein>
    <submittedName>
        <fullName evidence="1">Uncharacterized protein</fullName>
    </submittedName>
</protein>
<proteinExistence type="predicted"/>
<dbReference type="Proteomes" id="UP000197050">
    <property type="component" value="Chromosome"/>
</dbReference>
<accession>A0A1Z3U5C2</accession>
<dbReference type="AlphaFoldDB" id="A0A1Z3U5C2"/>
<reference evidence="2" key="1">
    <citation type="submission" date="2017-06" db="EMBL/GenBank/DDBJ databases">
        <title>FDA dAtabase for Regulatory Grade micrObial Sequences (FDA-ARGOS): Supporting development and validation of Infectious Disease Dx tests.</title>
        <authorList>
            <person name="Minogue T."/>
            <person name="Wolcott M."/>
            <person name="Wasieloski L."/>
            <person name="Aguilar W."/>
            <person name="Moore D."/>
            <person name="Tallon L."/>
            <person name="Sadzewicz L."/>
            <person name="Sengamalay N."/>
            <person name="Ott S."/>
            <person name="Godinez A."/>
            <person name="Nagaraj S."/>
            <person name="Nadendla S."/>
            <person name="Geyer C."/>
            <person name="Sichtig H."/>
        </authorList>
    </citation>
    <scope>NUCLEOTIDE SEQUENCE [LARGE SCALE GENOMIC DNA]</scope>
    <source>
        <strain evidence="2">FDAARGOS_289</strain>
    </source>
</reference>
<dbReference type="KEGG" id="bvc:CEP68_02435"/>
<organism evidence="1 2">
    <name type="scientific">Brevundimonas vesicularis</name>
    <name type="common">Pseudomonas vesicularis</name>
    <dbReference type="NCBI Taxonomy" id="41276"/>
    <lineage>
        <taxon>Bacteria</taxon>
        <taxon>Pseudomonadati</taxon>
        <taxon>Pseudomonadota</taxon>
        <taxon>Alphaproteobacteria</taxon>
        <taxon>Caulobacterales</taxon>
        <taxon>Caulobacteraceae</taxon>
        <taxon>Brevundimonas</taxon>
    </lineage>
</organism>
<sequence length="70" mass="7632">MFDDAEVGVPCPKCGQENVRSVGSLRAKTEFQCAGCGATIVPDGDLDQGLRRAEKAVDDLRKSFRKFGKR</sequence>
<gene>
    <name evidence="1" type="ORF">CEP68_02435</name>
</gene>
<evidence type="ECO:0000313" key="1">
    <source>
        <dbReference type="EMBL" id="ASE38452.1"/>
    </source>
</evidence>
<name>A0A1Z3U5C2_BREVE</name>
<evidence type="ECO:0000313" key="2">
    <source>
        <dbReference type="Proteomes" id="UP000197050"/>
    </source>
</evidence>
<dbReference type="EMBL" id="CP022048">
    <property type="protein sequence ID" value="ASE38452.1"/>
    <property type="molecule type" value="Genomic_DNA"/>
</dbReference>